<reference evidence="1 2" key="1">
    <citation type="submission" date="2017-06" db="EMBL/GenBank/DDBJ databases">
        <title>A platform for efficient transgenesis in Macrostomum lignano, a flatworm model organism for stem cell research.</title>
        <authorList>
            <person name="Berezikov E."/>
        </authorList>
    </citation>
    <scope>NUCLEOTIDE SEQUENCE [LARGE SCALE GENOMIC DNA]</scope>
    <source>
        <strain evidence="1">DV1</strain>
        <tissue evidence="1">Whole organism</tissue>
    </source>
</reference>
<evidence type="ECO:0000313" key="1">
    <source>
        <dbReference type="EMBL" id="PAA84562.1"/>
    </source>
</evidence>
<gene>
    <name evidence="1" type="ORF">BOX15_Mlig001493g1</name>
</gene>
<dbReference type="PANTHER" id="PTHR21446">
    <property type="entry name" value="DUF3504 DOMAIN-CONTAINING PROTEIN"/>
    <property type="match status" value="1"/>
</dbReference>
<dbReference type="InterPro" id="IPR052787">
    <property type="entry name" value="MAVS"/>
</dbReference>
<dbReference type="Proteomes" id="UP000215902">
    <property type="component" value="Unassembled WGS sequence"/>
</dbReference>
<organism evidence="1 2">
    <name type="scientific">Macrostomum lignano</name>
    <dbReference type="NCBI Taxonomy" id="282301"/>
    <lineage>
        <taxon>Eukaryota</taxon>
        <taxon>Metazoa</taxon>
        <taxon>Spiralia</taxon>
        <taxon>Lophotrochozoa</taxon>
        <taxon>Platyhelminthes</taxon>
        <taxon>Rhabditophora</taxon>
        <taxon>Macrostomorpha</taxon>
        <taxon>Macrostomida</taxon>
        <taxon>Macrostomidae</taxon>
        <taxon>Macrostomum</taxon>
    </lineage>
</organism>
<dbReference type="EMBL" id="NIVC01000366">
    <property type="protein sequence ID" value="PAA84562.1"/>
    <property type="molecule type" value="Genomic_DNA"/>
</dbReference>
<evidence type="ECO:0000313" key="2">
    <source>
        <dbReference type="Proteomes" id="UP000215902"/>
    </source>
</evidence>
<keyword evidence="2" id="KW-1185">Reference proteome</keyword>
<comment type="caution">
    <text evidence="1">The sequence shown here is derived from an EMBL/GenBank/DDBJ whole genome shotgun (WGS) entry which is preliminary data.</text>
</comment>
<dbReference type="PANTHER" id="PTHR21446:SF12">
    <property type="entry name" value="POTASSIUM CHANNEL TETRAMERIZATION DOMAIN CONTAINING 1"/>
    <property type="match status" value="1"/>
</dbReference>
<proteinExistence type="predicted"/>
<sequence length="164" mass="18143">MAFILDSTTGSRIGLLHISQGDVVGASSSQLGERVEQESAMRCMLDDLIQLDADEVEALLNGGDSEQSLLNEMDEIQLDSTPRSIRIQENWAVRKFNEVLISKKYACNLETADIVQLVTGLRVFYAFLRKIDGGLYAPASLVTVRAGLFRYLLGTRGLNIFEDP</sequence>
<accession>A0A267GH74</accession>
<protein>
    <submittedName>
        <fullName evidence="1">Uncharacterized protein</fullName>
    </submittedName>
</protein>
<name>A0A267GH74_9PLAT</name>
<dbReference type="AlphaFoldDB" id="A0A267GH74"/>